<sequence length="62" mass="6898">MASTRGICYGNFLVVQLALAVVLVSSMRDYTFLVDLCVMFSNDIWVLLSLVCVFCSINKLDS</sequence>
<proteinExistence type="predicted"/>
<keyword evidence="1" id="KW-0812">Transmembrane</keyword>
<evidence type="ECO:0000313" key="3">
    <source>
        <dbReference type="Proteomes" id="UP000238479"/>
    </source>
</evidence>
<feature type="transmembrane region" description="Helical" evidence="1">
    <location>
        <begin position="32"/>
        <end position="57"/>
    </location>
</feature>
<dbReference type="AlphaFoldDB" id="A0A2P6QHX1"/>
<evidence type="ECO:0000313" key="2">
    <source>
        <dbReference type="EMBL" id="PRQ33764.1"/>
    </source>
</evidence>
<organism evidence="2 3">
    <name type="scientific">Rosa chinensis</name>
    <name type="common">China rose</name>
    <dbReference type="NCBI Taxonomy" id="74649"/>
    <lineage>
        <taxon>Eukaryota</taxon>
        <taxon>Viridiplantae</taxon>
        <taxon>Streptophyta</taxon>
        <taxon>Embryophyta</taxon>
        <taxon>Tracheophyta</taxon>
        <taxon>Spermatophyta</taxon>
        <taxon>Magnoliopsida</taxon>
        <taxon>eudicotyledons</taxon>
        <taxon>Gunneridae</taxon>
        <taxon>Pentapetalae</taxon>
        <taxon>rosids</taxon>
        <taxon>fabids</taxon>
        <taxon>Rosales</taxon>
        <taxon>Rosaceae</taxon>
        <taxon>Rosoideae</taxon>
        <taxon>Rosoideae incertae sedis</taxon>
        <taxon>Rosa</taxon>
    </lineage>
</organism>
<gene>
    <name evidence="2" type="ORF">RchiOBHm_Chr5g0061251</name>
</gene>
<name>A0A2P6QHX1_ROSCH</name>
<keyword evidence="1" id="KW-0472">Membrane</keyword>
<evidence type="ECO:0000256" key="1">
    <source>
        <dbReference type="SAM" id="Phobius"/>
    </source>
</evidence>
<comment type="caution">
    <text evidence="2">The sequence shown here is derived from an EMBL/GenBank/DDBJ whole genome shotgun (WGS) entry which is preliminary data.</text>
</comment>
<dbReference type="EMBL" id="PDCK01000043">
    <property type="protein sequence ID" value="PRQ33764.1"/>
    <property type="molecule type" value="Genomic_DNA"/>
</dbReference>
<reference evidence="2 3" key="1">
    <citation type="journal article" date="2018" name="Nat. Genet.">
        <title>The Rosa genome provides new insights in the design of modern roses.</title>
        <authorList>
            <person name="Bendahmane M."/>
        </authorList>
    </citation>
    <scope>NUCLEOTIDE SEQUENCE [LARGE SCALE GENOMIC DNA]</scope>
    <source>
        <strain evidence="3">cv. Old Blush</strain>
    </source>
</reference>
<dbReference type="Proteomes" id="UP000238479">
    <property type="component" value="Chromosome 5"/>
</dbReference>
<keyword evidence="3" id="KW-1185">Reference proteome</keyword>
<dbReference type="Gramene" id="PRQ33764">
    <property type="protein sequence ID" value="PRQ33764"/>
    <property type="gene ID" value="RchiOBHm_Chr5g0061251"/>
</dbReference>
<keyword evidence="1" id="KW-1133">Transmembrane helix</keyword>
<accession>A0A2P6QHX1</accession>
<protein>
    <submittedName>
        <fullName evidence="2">Uncharacterized protein</fullName>
    </submittedName>
</protein>
<feature type="transmembrane region" description="Helical" evidence="1">
    <location>
        <begin position="7"/>
        <end position="26"/>
    </location>
</feature>